<dbReference type="PANTHER" id="PTHR43570:SF16">
    <property type="entry name" value="ALDEHYDE DEHYDROGENASE TYPE III, ISOFORM Q"/>
    <property type="match status" value="1"/>
</dbReference>
<dbReference type="PIRSF" id="PIRSF036492">
    <property type="entry name" value="ALDH"/>
    <property type="match status" value="1"/>
</dbReference>
<comment type="caution">
    <text evidence="7">The sequence shown here is derived from an EMBL/GenBank/DDBJ whole genome shotgun (WGS) entry which is preliminary data.</text>
</comment>
<dbReference type="PROSITE" id="PS00687">
    <property type="entry name" value="ALDEHYDE_DEHYDR_GLU"/>
    <property type="match status" value="1"/>
</dbReference>
<evidence type="ECO:0000256" key="3">
    <source>
        <dbReference type="PIRNR" id="PIRNR036492"/>
    </source>
</evidence>
<dbReference type="SUPFAM" id="SSF53720">
    <property type="entry name" value="ALDH-like"/>
    <property type="match status" value="1"/>
</dbReference>
<evidence type="ECO:0000256" key="5">
    <source>
        <dbReference type="RuleBase" id="RU003345"/>
    </source>
</evidence>
<reference evidence="7 8" key="1">
    <citation type="submission" date="2024-04" db="EMBL/GenBank/DDBJ databases">
        <title>Human intestinal bacterial collection.</title>
        <authorList>
            <person name="Pauvert C."/>
            <person name="Hitch T.C.A."/>
            <person name="Clavel T."/>
        </authorList>
    </citation>
    <scope>NUCLEOTIDE SEQUENCE [LARGE SCALE GENOMIC DNA]</scope>
    <source>
        <strain evidence="7 8">CLA-AA-H197</strain>
    </source>
</reference>
<dbReference type="InterPro" id="IPR016162">
    <property type="entry name" value="Ald_DH_N"/>
</dbReference>
<dbReference type="InterPro" id="IPR015590">
    <property type="entry name" value="Aldehyde_DH_dom"/>
</dbReference>
<evidence type="ECO:0000256" key="4">
    <source>
        <dbReference type="PROSITE-ProRule" id="PRU10007"/>
    </source>
</evidence>
<accession>A0ABV1IFL0</accession>
<dbReference type="Proteomes" id="UP001478817">
    <property type="component" value="Unassembled WGS sequence"/>
</dbReference>
<name>A0ABV1IFL0_9ACTN</name>
<proteinExistence type="inferred from homology"/>
<comment type="similarity">
    <text evidence="1 3 5">Belongs to the aldehyde dehydrogenase family.</text>
</comment>
<dbReference type="Gene3D" id="3.40.605.10">
    <property type="entry name" value="Aldehyde Dehydrogenase, Chain A, domain 1"/>
    <property type="match status" value="1"/>
</dbReference>
<dbReference type="InterPro" id="IPR016163">
    <property type="entry name" value="Ald_DH_C"/>
</dbReference>
<evidence type="ECO:0000256" key="2">
    <source>
        <dbReference type="ARBA" id="ARBA00023002"/>
    </source>
</evidence>
<dbReference type="InterPro" id="IPR016161">
    <property type="entry name" value="Ald_DH/histidinol_DH"/>
</dbReference>
<organism evidence="7 8">
    <name type="scientific">Paratractidigestivibacter faecalis</name>
    <dbReference type="NCBI Taxonomy" id="2292441"/>
    <lineage>
        <taxon>Bacteria</taxon>
        <taxon>Bacillati</taxon>
        <taxon>Actinomycetota</taxon>
        <taxon>Coriobacteriia</taxon>
        <taxon>Coriobacteriales</taxon>
        <taxon>Atopobiaceae</taxon>
        <taxon>Paratractidigestivibacter</taxon>
    </lineage>
</organism>
<evidence type="ECO:0000256" key="1">
    <source>
        <dbReference type="ARBA" id="ARBA00009986"/>
    </source>
</evidence>
<dbReference type="Pfam" id="PF00171">
    <property type="entry name" value="Aldedh"/>
    <property type="match status" value="1"/>
</dbReference>
<protein>
    <recommendedName>
        <fullName evidence="3">Aldehyde dehydrogenase</fullName>
    </recommendedName>
</protein>
<evidence type="ECO:0000313" key="7">
    <source>
        <dbReference type="EMBL" id="MEQ2637686.1"/>
    </source>
</evidence>
<evidence type="ECO:0000313" key="8">
    <source>
        <dbReference type="Proteomes" id="UP001478817"/>
    </source>
</evidence>
<gene>
    <name evidence="7" type="ORF">AAAT05_04930</name>
</gene>
<dbReference type="InterPro" id="IPR029510">
    <property type="entry name" value="Ald_DH_CS_GLU"/>
</dbReference>
<keyword evidence="2 3" id="KW-0560">Oxidoreductase</keyword>
<keyword evidence="8" id="KW-1185">Reference proteome</keyword>
<dbReference type="EMBL" id="JBBNGS010000007">
    <property type="protein sequence ID" value="MEQ2637686.1"/>
    <property type="molecule type" value="Genomic_DNA"/>
</dbReference>
<dbReference type="Gene3D" id="3.40.309.10">
    <property type="entry name" value="Aldehyde Dehydrogenase, Chain A, domain 2"/>
    <property type="match status" value="1"/>
</dbReference>
<dbReference type="PANTHER" id="PTHR43570">
    <property type="entry name" value="ALDEHYDE DEHYDROGENASE"/>
    <property type="match status" value="1"/>
</dbReference>
<dbReference type="RefSeq" id="WP_349182265.1">
    <property type="nucleotide sequence ID" value="NZ_JBBNGS010000007.1"/>
</dbReference>
<sequence>MNEEQVAGIAERQREHFRSNATLPLEARRQALRALLDAVRAHEDDIVAALAADLGKSRDESYMCEIGLSLSEIRHQLSHVARWMRPRCHATDLTNAVASSRTVRVPYGVTLVMAPWNYPFLLTLEPLAGALAAGNTVVVKPSAYSPASSAVLRAICEEAFRPELVSVVEGGRAENAALLDQRWDYVFFTGSVAVGRLVMERAAANLTPVTLELGGKSPCIVDGTANLRVAAARIAFGKWLNVGQTCVAPDYLLVDRRVKDELLRLLTAEVARQYGEHPLENPAYGKMVNRKHFDRVRGLIDPARVVLGGAADEKALKIEPTIMDKATTQDPVMGEEIFGPVLPVIAFDSLDEAIDLVRSRPTPLALYLFSQDRATQRRVMREVPFGGGCVNDTIMHLATSHMGFGGMGASGMGSYHGRKSFETFTHEKSILRKATFVDVPLRYQPYSSWKSKLVRAFLR</sequence>
<dbReference type="InterPro" id="IPR012394">
    <property type="entry name" value="Aldehyde_DH_NAD(P)"/>
</dbReference>
<feature type="active site" evidence="4">
    <location>
        <position position="212"/>
    </location>
</feature>
<feature type="domain" description="Aldehyde dehydrogenase" evidence="6">
    <location>
        <begin position="2"/>
        <end position="430"/>
    </location>
</feature>
<evidence type="ECO:0000259" key="6">
    <source>
        <dbReference type="Pfam" id="PF00171"/>
    </source>
</evidence>
<dbReference type="CDD" id="cd07136">
    <property type="entry name" value="ALDH_YwdH-P39616"/>
    <property type="match status" value="1"/>
</dbReference>